<evidence type="ECO:0000256" key="2">
    <source>
        <dbReference type="ARBA" id="ARBA00006521"/>
    </source>
</evidence>
<evidence type="ECO:0000256" key="7">
    <source>
        <dbReference type="ARBA" id="ARBA00022763"/>
    </source>
</evidence>
<accession>A0A382N429</accession>
<dbReference type="SMART" id="SM00987">
    <property type="entry name" value="UreE_C"/>
    <property type="match status" value="1"/>
</dbReference>
<dbReference type="GO" id="GO:0004844">
    <property type="term" value="F:uracil DNA N-glycosylase activity"/>
    <property type="evidence" value="ECO:0007669"/>
    <property type="project" value="UniProtKB-EC"/>
</dbReference>
<sequence length="179" mass="20121">MIKSDAVIRYLKQTKDIYGDQLFLSLTNESTHVDRLDESLDQYFGRINQCQKCQLGQTRTNFVFGVGDPNADLVLVGEAPGKQEDLQGEPFIGRAGKLLDKILSAIELSRSQGVYICNVLKCRPPNNRDPLPSEVDQCEPYLIHQINLIKPRLIVALGRVAAKTLLKQDLPLKDMRSIK</sequence>
<evidence type="ECO:0000313" key="13">
    <source>
        <dbReference type="EMBL" id="SVC55318.1"/>
    </source>
</evidence>
<keyword evidence="9" id="KW-0408">Iron</keyword>
<proteinExistence type="inferred from homology"/>
<dbReference type="InterPro" id="IPR005122">
    <property type="entry name" value="Uracil-DNA_glycosylase-like"/>
</dbReference>
<dbReference type="GO" id="GO:0051539">
    <property type="term" value="F:4 iron, 4 sulfur cluster binding"/>
    <property type="evidence" value="ECO:0007669"/>
    <property type="project" value="UniProtKB-KW"/>
</dbReference>
<dbReference type="GO" id="GO:0046872">
    <property type="term" value="F:metal ion binding"/>
    <property type="evidence" value="ECO:0007669"/>
    <property type="project" value="UniProtKB-KW"/>
</dbReference>
<dbReference type="SUPFAM" id="SSF52141">
    <property type="entry name" value="Uracil-DNA glycosylase-like"/>
    <property type="match status" value="1"/>
</dbReference>
<dbReference type="CDD" id="cd10030">
    <property type="entry name" value="UDG-F4_TTUDGA_SPO1dp_like"/>
    <property type="match status" value="1"/>
</dbReference>
<evidence type="ECO:0000256" key="3">
    <source>
        <dbReference type="ARBA" id="ARBA00012030"/>
    </source>
</evidence>
<comment type="catalytic activity">
    <reaction evidence="1">
        <text>Hydrolyzes single-stranded DNA or mismatched double-stranded DNA and polynucleotides, releasing free uracil.</text>
        <dbReference type="EC" id="3.2.2.27"/>
    </reaction>
</comment>
<evidence type="ECO:0000259" key="12">
    <source>
        <dbReference type="SMART" id="SM00986"/>
    </source>
</evidence>
<dbReference type="Gene3D" id="3.40.470.10">
    <property type="entry name" value="Uracil-DNA glycosylase-like domain"/>
    <property type="match status" value="1"/>
</dbReference>
<dbReference type="PANTHER" id="PTHR33693">
    <property type="entry name" value="TYPE-5 URACIL-DNA GLYCOSYLASE"/>
    <property type="match status" value="1"/>
</dbReference>
<evidence type="ECO:0000256" key="11">
    <source>
        <dbReference type="ARBA" id="ARBA00023204"/>
    </source>
</evidence>
<dbReference type="AlphaFoldDB" id="A0A382N429"/>
<keyword evidence="10" id="KW-0411">Iron-sulfur</keyword>
<dbReference type="EMBL" id="UINC01097533">
    <property type="protein sequence ID" value="SVC55318.1"/>
    <property type="molecule type" value="Genomic_DNA"/>
</dbReference>
<evidence type="ECO:0000256" key="8">
    <source>
        <dbReference type="ARBA" id="ARBA00022801"/>
    </source>
</evidence>
<evidence type="ECO:0000256" key="4">
    <source>
        <dbReference type="ARBA" id="ARBA00019403"/>
    </source>
</evidence>
<organism evidence="13">
    <name type="scientific">marine metagenome</name>
    <dbReference type="NCBI Taxonomy" id="408172"/>
    <lineage>
        <taxon>unclassified sequences</taxon>
        <taxon>metagenomes</taxon>
        <taxon>ecological metagenomes</taxon>
    </lineage>
</organism>
<keyword evidence="5" id="KW-0004">4Fe-4S</keyword>
<evidence type="ECO:0000256" key="1">
    <source>
        <dbReference type="ARBA" id="ARBA00001400"/>
    </source>
</evidence>
<protein>
    <recommendedName>
        <fullName evidence="4">Type-4 uracil-DNA glycosylase</fullName>
        <ecNumber evidence="3">3.2.2.27</ecNumber>
    </recommendedName>
</protein>
<reference evidence="13" key="1">
    <citation type="submission" date="2018-05" db="EMBL/GenBank/DDBJ databases">
        <authorList>
            <person name="Lanie J.A."/>
            <person name="Ng W.-L."/>
            <person name="Kazmierczak K.M."/>
            <person name="Andrzejewski T.M."/>
            <person name="Davidsen T.M."/>
            <person name="Wayne K.J."/>
            <person name="Tettelin H."/>
            <person name="Glass J.I."/>
            <person name="Rusch D."/>
            <person name="Podicherti R."/>
            <person name="Tsui H.-C.T."/>
            <person name="Winkler M.E."/>
        </authorList>
    </citation>
    <scope>NUCLEOTIDE SEQUENCE</scope>
</reference>
<keyword evidence="11" id="KW-0234">DNA repair</keyword>
<keyword evidence="7" id="KW-0227">DNA damage</keyword>
<dbReference type="EC" id="3.2.2.27" evidence="3"/>
<keyword evidence="8" id="KW-0378">Hydrolase</keyword>
<feature type="domain" description="Uracil-DNA glycosylase-like" evidence="12">
    <location>
        <begin position="64"/>
        <end position="176"/>
    </location>
</feature>
<dbReference type="SMART" id="SM00986">
    <property type="entry name" value="UDG"/>
    <property type="match status" value="1"/>
</dbReference>
<evidence type="ECO:0000256" key="9">
    <source>
        <dbReference type="ARBA" id="ARBA00023004"/>
    </source>
</evidence>
<name>A0A382N429_9ZZZZ</name>
<dbReference type="InterPro" id="IPR036895">
    <property type="entry name" value="Uracil-DNA_glycosylase-like_sf"/>
</dbReference>
<dbReference type="GO" id="GO:0006281">
    <property type="term" value="P:DNA repair"/>
    <property type="evidence" value="ECO:0007669"/>
    <property type="project" value="UniProtKB-KW"/>
</dbReference>
<evidence type="ECO:0000256" key="6">
    <source>
        <dbReference type="ARBA" id="ARBA00022723"/>
    </source>
</evidence>
<gene>
    <name evidence="13" type="ORF">METZ01_LOCUS308172</name>
</gene>
<evidence type="ECO:0000256" key="5">
    <source>
        <dbReference type="ARBA" id="ARBA00022485"/>
    </source>
</evidence>
<keyword evidence="6" id="KW-0479">Metal-binding</keyword>
<dbReference type="InterPro" id="IPR005273">
    <property type="entry name" value="Ura-DNA_glyco_family4"/>
</dbReference>
<evidence type="ECO:0000256" key="10">
    <source>
        <dbReference type="ARBA" id="ARBA00023014"/>
    </source>
</evidence>
<comment type="similarity">
    <text evidence="2">Belongs to the uracil-DNA glycosylase (UDG) superfamily. Type 4 (UDGa) family.</text>
</comment>
<feature type="non-terminal residue" evidence="13">
    <location>
        <position position="179"/>
    </location>
</feature>
<dbReference type="Pfam" id="PF03167">
    <property type="entry name" value="UDG"/>
    <property type="match status" value="1"/>
</dbReference>
<dbReference type="PANTHER" id="PTHR33693:SF1">
    <property type="entry name" value="TYPE-4 URACIL-DNA GLYCOSYLASE"/>
    <property type="match status" value="1"/>
</dbReference>
<dbReference type="NCBIfam" id="TIGR00758">
    <property type="entry name" value="UDG_fam4"/>
    <property type="match status" value="1"/>
</dbReference>
<dbReference type="InterPro" id="IPR051536">
    <property type="entry name" value="UDG_Type-4/5"/>
</dbReference>